<evidence type="ECO:0008006" key="5">
    <source>
        <dbReference type="Google" id="ProtNLM"/>
    </source>
</evidence>
<dbReference type="EMBL" id="BAAATZ010000016">
    <property type="protein sequence ID" value="GAA2729896.1"/>
    <property type="molecule type" value="Genomic_DNA"/>
</dbReference>
<sequence>MAAYRVSPRTWRIAGTVMVLFAVVSCLVLVFRDGGSGDGPSEAGPGSSRVAEQVPVAAEKNASGQDPDLLEGFVPDDTEPEVRPYATGLSGRVHTPRPAPSAPPAAAPGDGCDHAYGETGQCVPWTFPSSVKTVEERCEWLRDLGFPSPLASRGDDRHGLDPDGDGLACET</sequence>
<name>A0ABP6GRD9_9ACTN</name>
<evidence type="ECO:0000313" key="3">
    <source>
        <dbReference type="EMBL" id="GAA2729896.1"/>
    </source>
</evidence>
<protein>
    <recommendedName>
        <fullName evidence="5">Excalibur calcium-binding domain-containing protein</fullName>
    </recommendedName>
</protein>
<keyword evidence="2" id="KW-1133">Transmembrane helix</keyword>
<feature type="region of interest" description="Disordered" evidence="1">
    <location>
        <begin position="58"/>
        <end position="112"/>
    </location>
</feature>
<evidence type="ECO:0000256" key="2">
    <source>
        <dbReference type="SAM" id="Phobius"/>
    </source>
</evidence>
<dbReference type="Proteomes" id="UP001501842">
    <property type="component" value="Unassembled WGS sequence"/>
</dbReference>
<comment type="caution">
    <text evidence="3">The sequence shown here is derived from an EMBL/GenBank/DDBJ whole genome shotgun (WGS) entry which is preliminary data.</text>
</comment>
<keyword evidence="2" id="KW-0472">Membrane</keyword>
<feature type="compositionally biased region" description="Pro residues" evidence="1">
    <location>
        <begin position="97"/>
        <end position="106"/>
    </location>
</feature>
<dbReference type="PROSITE" id="PS51257">
    <property type="entry name" value="PROKAR_LIPOPROTEIN"/>
    <property type="match status" value="1"/>
</dbReference>
<evidence type="ECO:0000256" key="1">
    <source>
        <dbReference type="SAM" id="MobiDB-lite"/>
    </source>
</evidence>
<keyword evidence="4" id="KW-1185">Reference proteome</keyword>
<proteinExistence type="predicted"/>
<evidence type="ECO:0000313" key="4">
    <source>
        <dbReference type="Proteomes" id="UP001501842"/>
    </source>
</evidence>
<reference evidence="4" key="1">
    <citation type="journal article" date="2019" name="Int. J. Syst. Evol. Microbiol.">
        <title>The Global Catalogue of Microorganisms (GCM) 10K type strain sequencing project: providing services to taxonomists for standard genome sequencing and annotation.</title>
        <authorList>
            <consortium name="The Broad Institute Genomics Platform"/>
            <consortium name="The Broad Institute Genome Sequencing Center for Infectious Disease"/>
            <person name="Wu L."/>
            <person name="Ma J."/>
        </authorList>
    </citation>
    <scope>NUCLEOTIDE SEQUENCE [LARGE SCALE GENOMIC DNA]</scope>
    <source>
        <strain evidence="4">JCM 8201</strain>
    </source>
</reference>
<feature type="region of interest" description="Disordered" evidence="1">
    <location>
        <begin position="145"/>
        <end position="171"/>
    </location>
</feature>
<organism evidence="3 4">
    <name type="scientific">Actinocorallia aurantiaca</name>
    <dbReference type="NCBI Taxonomy" id="46204"/>
    <lineage>
        <taxon>Bacteria</taxon>
        <taxon>Bacillati</taxon>
        <taxon>Actinomycetota</taxon>
        <taxon>Actinomycetes</taxon>
        <taxon>Streptosporangiales</taxon>
        <taxon>Thermomonosporaceae</taxon>
        <taxon>Actinocorallia</taxon>
    </lineage>
</organism>
<keyword evidence="2" id="KW-0812">Transmembrane</keyword>
<dbReference type="RefSeq" id="WP_344452236.1">
    <property type="nucleotide sequence ID" value="NZ_BAAATZ010000016.1"/>
</dbReference>
<accession>A0ABP6GRD9</accession>
<gene>
    <name evidence="3" type="ORF">GCM10010439_41720</name>
</gene>
<feature type="transmembrane region" description="Helical" evidence="2">
    <location>
        <begin position="12"/>
        <end position="31"/>
    </location>
</feature>